<dbReference type="EMBL" id="CAUYUJ010020014">
    <property type="protein sequence ID" value="CAK0895271.1"/>
    <property type="molecule type" value="Genomic_DNA"/>
</dbReference>
<gene>
    <name evidence="1" type="ORF">PCOR1329_LOCUS74059</name>
</gene>
<evidence type="ECO:0008006" key="3">
    <source>
        <dbReference type="Google" id="ProtNLM"/>
    </source>
</evidence>
<evidence type="ECO:0000313" key="2">
    <source>
        <dbReference type="Proteomes" id="UP001189429"/>
    </source>
</evidence>
<accession>A0ABN9XB30</accession>
<sequence>VDCCRLEPHAEVSGWQLFLEIGGEIVLPDVQVTCGKSAGSLIDYAVAAKSVAKLIMVKGVLGVPWKVHCGLRVKKEGSSTAWWRRALVLPRPHPALARPPTARDPLSKCYPRKQAALQRRRAALPLDHQEAFADLYSVEAALEPPGDELAITAERWTGSCPSVEEPCASTAEMRMIFGTPIVGWAHEGNDGLTQTYGSWVDQVEQVALDHIIVLYEGIECLTSDQLAQGLTQMDAIVEFTPTYVAANAVADPIAIMAAKAERWGKIWTDAVDTPASTVTSPARIRLRAAEEVIPPLQTEQLQAAMRATGHKKARGADGLGAGGLARLPFQAWPRCQSSCGRGLARLSRRSGGPSVALDEAAQGQNLSFLVLLLDIEKFYDSVSLVGLLQVGLDFGFSPTVVGSEVQVYLYPRYLRERGLLSEAIFPTRSIVAGSSQGTPFSKLALCQILERVHQGPPSAGLWAFIGDTVGRCDGAADSALPGTGAIGTTLTQGSQEQRLVVSTKSVLLGSSAKLAKKSARRPSCARRPCQ</sequence>
<evidence type="ECO:0000313" key="1">
    <source>
        <dbReference type="EMBL" id="CAK0895271.1"/>
    </source>
</evidence>
<reference evidence="1" key="1">
    <citation type="submission" date="2023-10" db="EMBL/GenBank/DDBJ databases">
        <authorList>
            <person name="Chen Y."/>
            <person name="Shah S."/>
            <person name="Dougan E. K."/>
            <person name="Thang M."/>
            <person name="Chan C."/>
        </authorList>
    </citation>
    <scope>NUCLEOTIDE SEQUENCE [LARGE SCALE GENOMIC DNA]</scope>
</reference>
<feature type="non-terminal residue" evidence="1">
    <location>
        <position position="530"/>
    </location>
</feature>
<feature type="non-terminal residue" evidence="1">
    <location>
        <position position="1"/>
    </location>
</feature>
<proteinExistence type="predicted"/>
<dbReference type="Proteomes" id="UP001189429">
    <property type="component" value="Unassembled WGS sequence"/>
</dbReference>
<comment type="caution">
    <text evidence="1">The sequence shown here is derived from an EMBL/GenBank/DDBJ whole genome shotgun (WGS) entry which is preliminary data.</text>
</comment>
<keyword evidence="2" id="KW-1185">Reference proteome</keyword>
<protein>
    <recommendedName>
        <fullName evidence="3">Reverse transcriptase domain-containing protein</fullName>
    </recommendedName>
</protein>
<name>A0ABN9XB30_9DINO</name>
<organism evidence="1 2">
    <name type="scientific">Prorocentrum cordatum</name>
    <dbReference type="NCBI Taxonomy" id="2364126"/>
    <lineage>
        <taxon>Eukaryota</taxon>
        <taxon>Sar</taxon>
        <taxon>Alveolata</taxon>
        <taxon>Dinophyceae</taxon>
        <taxon>Prorocentrales</taxon>
        <taxon>Prorocentraceae</taxon>
        <taxon>Prorocentrum</taxon>
    </lineage>
</organism>